<gene>
    <name evidence="3" type="ORF">CWR43_17430</name>
</gene>
<feature type="transmembrane region" description="Helical" evidence="1">
    <location>
        <begin position="20"/>
        <end position="39"/>
    </location>
</feature>
<name>A0A2N0D898_RHISU</name>
<dbReference type="AlphaFoldDB" id="A0A2N0D898"/>
<reference evidence="3 4" key="1">
    <citation type="submission" date="2017-11" db="EMBL/GenBank/DDBJ databases">
        <authorList>
            <person name="Han C.G."/>
        </authorList>
    </citation>
    <scope>NUCLEOTIDE SEQUENCE [LARGE SCALE GENOMIC DNA]</scope>
    <source>
        <strain evidence="3 4">HCNT1</strain>
    </source>
</reference>
<evidence type="ECO:0000313" key="3">
    <source>
        <dbReference type="EMBL" id="PKA42324.1"/>
    </source>
</evidence>
<dbReference type="Pfam" id="PF13400">
    <property type="entry name" value="Tad"/>
    <property type="match status" value="1"/>
</dbReference>
<evidence type="ECO:0000256" key="1">
    <source>
        <dbReference type="SAM" id="Phobius"/>
    </source>
</evidence>
<dbReference type="OrthoDB" id="7210116at2"/>
<evidence type="ECO:0000313" key="4">
    <source>
        <dbReference type="Proteomes" id="UP000232164"/>
    </source>
</evidence>
<proteinExistence type="predicted"/>
<evidence type="ECO:0000259" key="2">
    <source>
        <dbReference type="Pfam" id="PF13400"/>
    </source>
</evidence>
<sequence>MHEFLKRHANRFLRDQGGNFAVMTALAMVPLLGAASVAVDFTNARFEADKLQESLDTAVLAAVRLYGEGSSEEEATQLANEMFFGNLALFRGTEETTPPAELPSLHIVYAQAGQGVMATGDYALNYQPVFLTRLSFPISRRSAAARQPDKEACILALNPTADRAFEVSGSSTVDTSGCTITANSRSSEAIYVGGSGTLKTECLYTPGKVSALPSSIDLECDKAGEGTSPASDPFKRKVMPEAGFWVDLGGCGQTFVGNGGGNGDCNGMGKTPNKVPDGYTVTLKPGTYHDLEIKGNVKLQPGNYLIDGGTLKFTSQSVITGDQVTFFLLNGAQIDIHGGSTFNVTAPTSGTWAGFSIVADRNNTASAVITGNSNSHLNGIIYMPAAEEIEYAGNGATTGECVRIIAQKITMIGNSTFKLDCKAELANNEINNPGAIRLIE</sequence>
<keyword evidence="1" id="KW-0472">Membrane</keyword>
<dbReference type="InterPro" id="IPR028087">
    <property type="entry name" value="Tad_N"/>
</dbReference>
<dbReference type="STRING" id="1041146.GCA_000427985_03734"/>
<keyword evidence="1" id="KW-0812">Transmembrane</keyword>
<comment type="caution">
    <text evidence="3">The sequence shown here is derived from an EMBL/GenBank/DDBJ whole genome shotgun (WGS) entry which is preliminary data.</text>
</comment>
<dbReference type="Proteomes" id="UP000232164">
    <property type="component" value="Unassembled WGS sequence"/>
</dbReference>
<dbReference type="EMBL" id="PIQN01000012">
    <property type="protein sequence ID" value="PKA42324.1"/>
    <property type="molecule type" value="Genomic_DNA"/>
</dbReference>
<feature type="domain" description="Putative Flp pilus-assembly TadG-like N-terminal" evidence="2">
    <location>
        <begin position="18"/>
        <end position="64"/>
    </location>
</feature>
<dbReference type="RefSeq" id="WP_027512601.1">
    <property type="nucleotide sequence ID" value="NZ_FWER01000039.1"/>
</dbReference>
<organism evidence="3 4">
    <name type="scientific">Rhizobium sullae</name>
    <name type="common">Rhizobium hedysari</name>
    <dbReference type="NCBI Taxonomy" id="50338"/>
    <lineage>
        <taxon>Bacteria</taxon>
        <taxon>Pseudomonadati</taxon>
        <taxon>Pseudomonadota</taxon>
        <taxon>Alphaproteobacteria</taxon>
        <taxon>Hyphomicrobiales</taxon>
        <taxon>Rhizobiaceae</taxon>
        <taxon>Rhizobium/Agrobacterium group</taxon>
        <taxon>Rhizobium</taxon>
    </lineage>
</organism>
<protein>
    <submittedName>
        <fullName evidence="3">Pilus assembly protein</fullName>
    </submittedName>
</protein>
<reference evidence="3 4" key="2">
    <citation type="submission" date="2017-12" db="EMBL/GenBank/DDBJ databases">
        <title>Genome sequence of Rhizobium sullae HCNT1 isolated from Sulla coronaria nodules and featuring peculiar denitrification phenotypes.</title>
        <authorList>
            <person name="De Diego-Diaz B."/>
            <person name="Treu L."/>
            <person name="Campanaro S."/>
            <person name="Da Silva Duarte V."/>
            <person name="Basaglia M."/>
            <person name="Favaro L."/>
            <person name="Casella S."/>
            <person name="Squartini A."/>
        </authorList>
    </citation>
    <scope>NUCLEOTIDE SEQUENCE [LARGE SCALE GENOMIC DNA]</scope>
    <source>
        <strain evidence="3 4">HCNT1</strain>
    </source>
</reference>
<keyword evidence="1" id="KW-1133">Transmembrane helix</keyword>
<accession>A0A2N0D898</accession>